<protein>
    <recommendedName>
        <fullName evidence="1">HTH luxR-type domain-containing protein</fullName>
    </recommendedName>
</protein>
<keyword evidence="3" id="KW-1185">Reference proteome</keyword>
<dbReference type="SUPFAM" id="SSF46894">
    <property type="entry name" value="C-terminal effector domain of the bipartite response regulators"/>
    <property type="match status" value="1"/>
</dbReference>
<proteinExistence type="predicted"/>
<name>A0A2R8CDN5_9RHOB</name>
<dbReference type="RefSeq" id="WP_108790856.1">
    <property type="nucleotide sequence ID" value="NZ_ONZG01000011.1"/>
</dbReference>
<feature type="domain" description="HTH luxR-type" evidence="1">
    <location>
        <begin position="195"/>
        <end position="252"/>
    </location>
</feature>
<dbReference type="InterPro" id="IPR016032">
    <property type="entry name" value="Sig_transdc_resp-reg_C-effctor"/>
</dbReference>
<dbReference type="SUPFAM" id="SSF53474">
    <property type="entry name" value="alpha/beta-Hydrolases"/>
    <property type="match status" value="1"/>
</dbReference>
<reference evidence="3" key="1">
    <citation type="submission" date="2018-03" db="EMBL/GenBank/DDBJ databases">
        <authorList>
            <person name="Rodrigo-Torres L."/>
            <person name="Arahal R. D."/>
            <person name="Lucena T."/>
        </authorList>
    </citation>
    <scope>NUCLEOTIDE SEQUENCE [LARGE SCALE GENOMIC DNA]</scope>
    <source>
        <strain evidence="3">CECT 7615</strain>
    </source>
</reference>
<dbReference type="InterPro" id="IPR029058">
    <property type="entry name" value="AB_hydrolase_fold"/>
</dbReference>
<dbReference type="SMART" id="SM00421">
    <property type="entry name" value="HTH_LUXR"/>
    <property type="match status" value="1"/>
</dbReference>
<dbReference type="OrthoDB" id="8107794at2"/>
<accession>A0A2R8CDN5</accession>
<dbReference type="Proteomes" id="UP000244898">
    <property type="component" value="Unassembled WGS sequence"/>
</dbReference>
<dbReference type="Gene3D" id="3.40.50.1820">
    <property type="entry name" value="alpha/beta hydrolase"/>
    <property type="match status" value="1"/>
</dbReference>
<gene>
    <name evidence="2" type="ORF">TRM7615_03941</name>
</gene>
<evidence type="ECO:0000313" key="2">
    <source>
        <dbReference type="EMBL" id="SPJ30408.1"/>
    </source>
</evidence>
<dbReference type="GO" id="GO:0006355">
    <property type="term" value="P:regulation of DNA-templated transcription"/>
    <property type="evidence" value="ECO:0007669"/>
    <property type="project" value="InterPro"/>
</dbReference>
<organism evidence="2 3">
    <name type="scientific">Falsiruegeria mediterranea M17</name>
    <dbReference type="NCBI Taxonomy" id="1200281"/>
    <lineage>
        <taxon>Bacteria</taxon>
        <taxon>Pseudomonadati</taxon>
        <taxon>Pseudomonadota</taxon>
        <taxon>Alphaproteobacteria</taxon>
        <taxon>Rhodobacterales</taxon>
        <taxon>Roseobacteraceae</taxon>
        <taxon>Falsiruegeria</taxon>
    </lineage>
</organism>
<dbReference type="AlphaFoldDB" id="A0A2R8CDN5"/>
<evidence type="ECO:0000259" key="1">
    <source>
        <dbReference type="SMART" id="SM00421"/>
    </source>
</evidence>
<dbReference type="GO" id="GO:0003677">
    <property type="term" value="F:DNA binding"/>
    <property type="evidence" value="ECO:0007669"/>
    <property type="project" value="InterPro"/>
</dbReference>
<dbReference type="CDD" id="cd00130">
    <property type="entry name" value="PAS"/>
    <property type="match status" value="1"/>
</dbReference>
<dbReference type="InterPro" id="IPR036388">
    <property type="entry name" value="WH-like_DNA-bd_sf"/>
</dbReference>
<evidence type="ECO:0000313" key="3">
    <source>
        <dbReference type="Proteomes" id="UP000244898"/>
    </source>
</evidence>
<dbReference type="Gene3D" id="1.10.10.10">
    <property type="entry name" value="Winged helix-like DNA-binding domain superfamily/Winged helix DNA-binding domain"/>
    <property type="match status" value="1"/>
</dbReference>
<sequence>MHISNRAEPSRPPDQDDDVLDRIYDVALNPDRFEELVDFWQSHFGAAAVAMDVPYLGRHMDRAEEFLERLDDPMGELTTVLSRFEQVAAFAIGADLRVMQVNEAAHQKFALTIGSSVKQLPFHIGDCDVIQHRVQRLFKSGDPQGCLLRVRGADKGQIVVVQLVPIHTAQHEQLALVTTTMLAWPIGVERALRAAFGLTTAEVEIARHLTMTTSLQEVADLRGRAIALVRTQLKTILHKTETKSQVELVRLVLPITALAPPASPTLETNPQFQMLALPDGRRLQYRTFGARSGTPLVFWPSDYGFHVWPSQAEVAAIRMGLRVIVPVRGGYGASDPIPADVDVTQAIVQDVAHLLDELQIDKCAHMAIGIDFVLALRFAEQFPHRSRAIVAFSGVLPVHGDMQLARMDKWHRFILATAHFSPRLLPFIVKAGFLMARRQGKEAFVRAVFGGSRADMDTFANPGVRQAILQGTDLTLSQGHSAHEMFARLTAYQMTQDWGRWLTSVRGTVPISFLCGLQDTQVPRETLAEYQRAYPWIDFQLFPDAGRLVFFRHWRVALSKVAASEK</sequence>
<dbReference type="InterPro" id="IPR000014">
    <property type="entry name" value="PAS"/>
</dbReference>
<dbReference type="InterPro" id="IPR000792">
    <property type="entry name" value="Tscrpt_reg_LuxR_C"/>
</dbReference>
<dbReference type="EMBL" id="ONZG01000011">
    <property type="protein sequence ID" value="SPJ30408.1"/>
    <property type="molecule type" value="Genomic_DNA"/>
</dbReference>